<dbReference type="Proteomes" id="UP000604273">
    <property type="component" value="Unassembled WGS sequence"/>
</dbReference>
<accession>A0A8H4TAC7</accession>
<proteinExistence type="predicted"/>
<feature type="compositionally biased region" description="Polar residues" evidence="1">
    <location>
        <begin position="317"/>
        <end position="332"/>
    </location>
</feature>
<evidence type="ECO:0000256" key="1">
    <source>
        <dbReference type="SAM" id="MobiDB-lite"/>
    </source>
</evidence>
<feature type="transmembrane region" description="Helical" evidence="2">
    <location>
        <begin position="12"/>
        <end position="36"/>
    </location>
</feature>
<comment type="caution">
    <text evidence="3">The sequence shown here is derived from an EMBL/GenBank/DDBJ whole genome shotgun (WGS) entry which is preliminary data.</text>
</comment>
<feature type="region of interest" description="Disordered" evidence="1">
    <location>
        <begin position="370"/>
        <end position="544"/>
    </location>
</feature>
<feature type="compositionally biased region" description="Polar residues" evidence="1">
    <location>
        <begin position="296"/>
        <end position="308"/>
    </location>
</feature>
<dbReference type="AlphaFoldDB" id="A0A8H4TAC7"/>
<name>A0A8H4TAC7_9HYPO</name>
<feature type="region of interest" description="Disordered" evidence="1">
    <location>
        <begin position="209"/>
        <end position="353"/>
    </location>
</feature>
<keyword evidence="2" id="KW-0812">Transmembrane</keyword>
<feature type="compositionally biased region" description="Basic residues" evidence="1">
    <location>
        <begin position="448"/>
        <end position="462"/>
    </location>
</feature>
<feature type="compositionally biased region" description="Basic residues" evidence="1">
    <location>
        <begin position="409"/>
        <end position="432"/>
    </location>
</feature>
<evidence type="ECO:0000313" key="4">
    <source>
        <dbReference type="Proteomes" id="UP000604273"/>
    </source>
</evidence>
<feature type="compositionally biased region" description="Polar residues" evidence="1">
    <location>
        <begin position="217"/>
        <end position="236"/>
    </location>
</feature>
<sequence length="544" mass="62397">MKHQLPTIPYRNMYPQALVALGFPAVVTVVGFLLSYCMAPVMKEKPWIETGFPVQQTELWRIRVYLVHHSLHIRDPYSPARPLHAVPKLDANEKPFHPAQLSASPDQRLHRAVHRTIADSFLEETESTVQAMAENLANLNEADVDRDWAYTAMSVVSILSDDAIRGHYAHWFVPQLTAGFADMIKTDEAIRNARLEALKMLYTQSQRRRDDYKASVSRATTSWRKATLGQQNTGPSARNEPVMLTPRPDMVNRRTLSTPPKLPDSIGSWILREPRASRRNDQESQGIHTSPPPETGSGQLEATVTHPNPQRRFATMPQDSVTAPMPMNQSLNEGRKSRQSRHDTHQRPYLPPGLPLVQWYVEHRRANRRITVRRVKEPETPGTQHGNEGAKNEVSDPDSSSGINDKARYRWSKSKSQRRPKSRFRARSRRRHESSSESSSSSDEVSRKSRHRGSKARHRQSNNRKSTDKNRDDDEENDHNDKKKSQGRHSLRSKHYKDEETELEDLEREFTKSKRRDKSLRGDHQNGRHGGRKWGHGNAKDDAK</sequence>
<evidence type="ECO:0000313" key="3">
    <source>
        <dbReference type="EMBL" id="KAF4954204.1"/>
    </source>
</evidence>
<dbReference type="OrthoDB" id="4973940at2759"/>
<reference evidence="3" key="2">
    <citation type="submission" date="2020-05" db="EMBL/GenBank/DDBJ databases">
        <authorList>
            <person name="Kim H.-S."/>
            <person name="Proctor R.H."/>
            <person name="Brown D.W."/>
        </authorList>
    </citation>
    <scope>NUCLEOTIDE SEQUENCE</scope>
    <source>
        <strain evidence="3">NRRL 45417</strain>
    </source>
</reference>
<protein>
    <submittedName>
        <fullName evidence="3">Uncharacterized protein</fullName>
    </submittedName>
</protein>
<feature type="compositionally biased region" description="Basic and acidic residues" evidence="1">
    <location>
        <begin position="333"/>
        <end position="346"/>
    </location>
</feature>
<organism evidence="3 4">
    <name type="scientific">Fusarium gaditjirri</name>
    <dbReference type="NCBI Taxonomy" id="282569"/>
    <lineage>
        <taxon>Eukaryota</taxon>
        <taxon>Fungi</taxon>
        <taxon>Dikarya</taxon>
        <taxon>Ascomycota</taxon>
        <taxon>Pezizomycotina</taxon>
        <taxon>Sordariomycetes</taxon>
        <taxon>Hypocreomycetidae</taxon>
        <taxon>Hypocreales</taxon>
        <taxon>Nectriaceae</taxon>
        <taxon>Fusarium</taxon>
        <taxon>Fusarium nisikadoi species complex</taxon>
    </lineage>
</organism>
<keyword evidence="4" id="KW-1185">Reference proteome</keyword>
<reference evidence="3" key="1">
    <citation type="journal article" date="2020" name="BMC Genomics">
        <title>Correction to: Identification and distribution of gene clusters required for synthesis of sphingolipid metabolism inhibitors in diverse species of the filamentous fungus Fusarium.</title>
        <authorList>
            <person name="Kim H.S."/>
            <person name="Lohmar J.M."/>
            <person name="Busman M."/>
            <person name="Brown D.W."/>
            <person name="Naumann T.A."/>
            <person name="Divon H.H."/>
            <person name="Lysoe E."/>
            <person name="Uhlig S."/>
            <person name="Proctor R.H."/>
        </authorList>
    </citation>
    <scope>NUCLEOTIDE SEQUENCE</scope>
    <source>
        <strain evidence="3">NRRL 45417</strain>
    </source>
</reference>
<keyword evidence="2" id="KW-0472">Membrane</keyword>
<feature type="compositionally biased region" description="Basic residues" evidence="1">
    <location>
        <begin position="485"/>
        <end position="495"/>
    </location>
</feature>
<dbReference type="EMBL" id="JABFAI010000124">
    <property type="protein sequence ID" value="KAF4954204.1"/>
    <property type="molecule type" value="Genomic_DNA"/>
</dbReference>
<gene>
    <name evidence="3" type="ORF">FGADI_5417</name>
</gene>
<keyword evidence="2" id="KW-1133">Transmembrane helix</keyword>
<feature type="compositionally biased region" description="Basic and acidic residues" evidence="1">
    <location>
        <begin position="272"/>
        <end position="282"/>
    </location>
</feature>
<evidence type="ECO:0000256" key="2">
    <source>
        <dbReference type="SAM" id="Phobius"/>
    </source>
</evidence>